<organism evidence="2">
    <name type="scientific">Cladocopium goreaui</name>
    <dbReference type="NCBI Taxonomy" id="2562237"/>
    <lineage>
        <taxon>Eukaryota</taxon>
        <taxon>Sar</taxon>
        <taxon>Alveolata</taxon>
        <taxon>Dinophyceae</taxon>
        <taxon>Suessiales</taxon>
        <taxon>Symbiodiniaceae</taxon>
        <taxon>Cladocopium</taxon>
    </lineage>
</organism>
<gene>
    <name evidence="2" type="ORF">C1SCF055_LOCUS18168</name>
</gene>
<dbReference type="EMBL" id="CAMXCT020001566">
    <property type="protein sequence ID" value="CAL1144620.1"/>
    <property type="molecule type" value="Genomic_DNA"/>
</dbReference>
<name>A0A9P1CGM9_9DINO</name>
<feature type="non-terminal residue" evidence="2">
    <location>
        <position position="1"/>
    </location>
</feature>
<sequence>LLHFSTATYHREVMTHGEPDSTQAGPVRKGQIRLEGHFCGVATTSSHRLELAIPINEEVDINLLFPLLAGFQASSEAISGDFEEPTSSPASRPDPQLWSHLEKLLEADR</sequence>
<evidence type="ECO:0000313" key="2">
    <source>
        <dbReference type="EMBL" id="CAI3991245.1"/>
    </source>
</evidence>
<dbReference type="EMBL" id="CAMXCT030001566">
    <property type="protein sequence ID" value="CAL4778557.1"/>
    <property type="molecule type" value="Genomic_DNA"/>
</dbReference>
<dbReference type="Proteomes" id="UP001152797">
    <property type="component" value="Unassembled WGS sequence"/>
</dbReference>
<comment type="caution">
    <text evidence="2">The sequence shown here is derived from an EMBL/GenBank/DDBJ whole genome shotgun (WGS) entry which is preliminary data.</text>
</comment>
<proteinExistence type="predicted"/>
<evidence type="ECO:0000313" key="4">
    <source>
        <dbReference type="Proteomes" id="UP001152797"/>
    </source>
</evidence>
<evidence type="ECO:0000313" key="3">
    <source>
        <dbReference type="EMBL" id="CAL4778557.1"/>
    </source>
</evidence>
<keyword evidence="4" id="KW-1185">Reference proteome</keyword>
<reference evidence="3 4" key="2">
    <citation type="submission" date="2024-05" db="EMBL/GenBank/DDBJ databases">
        <authorList>
            <person name="Chen Y."/>
            <person name="Shah S."/>
            <person name="Dougan E. K."/>
            <person name="Thang M."/>
            <person name="Chan C."/>
        </authorList>
    </citation>
    <scope>NUCLEOTIDE SEQUENCE [LARGE SCALE GENOMIC DNA]</scope>
</reference>
<dbReference type="EMBL" id="CAMXCT010001566">
    <property type="protein sequence ID" value="CAI3991245.1"/>
    <property type="molecule type" value="Genomic_DNA"/>
</dbReference>
<feature type="non-terminal residue" evidence="2">
    <location>
        <position position="109"/>
    </location>
</feature>
<dbReference type="AlphaFoldDB" id="A0A9P1CGM9"/>
<feature type="region of interest" description="Disordered" evidence="1">
    <location>
        <begin position="79"/>
        <end position="98"/>
    </location>
</feature>
<evidence type="ECO:0000256" key="1">
    <source>
        <dbReference type="SAM" id="MobiDB-lite"/>
    </source>
</evidence>
<protein>
    <submittedName>
        <fullName evidence="2">Uncharacterized protein</fullName>
    </submittedName>
</protein>
<accession>A0A9P1CGM9</accession>
<reference evidence="2" key="1">
    <citation type="submission" date="2022-10" db="EMBL/GenBank/DDBJ databases">
        <authorList>
            <person name="Chen Y."/>
            <person name="Dougan E. K."/>
            <person name="Chan C."/>
            <person name="Rhodes N."/>
            <person name="Thang M."/>
        </authorList>
    </citation>
    <scope>NUCLEOTIDE SEQUENCE</scope>
</reference>